<accession>A0A2P6NBS3</accession>
<keyword evidence="2" id="KW-1185">Reference proteome</keyword>
<dbReference type="Proteomes" id="UP000241769">
    <property type="component" value="Unassembled WGS sequence"/>
</dbReference>
<gene>
    <name evidence="1" type="ORF">PROFUN_11027</name>
</gene>
<dbReference type="AlphaFoldDB" id="A0A2P6NBS3"/>
<comment type="caution">
    <text evidence="1">The sequence shown here is derived from an EMBL/GenBank/DDBJ whole genome shotgun (WGS) entry which is preliminary data.</text>
</comment>
<protein>
    <submittedName>
        <fullName evidence="1">Uncharacterized protein</fullName>
    </submittedName>
</protein>
<proteinExistence type="predicted"/>
<organism evidence="1 2">
    <name type="scientific">Planoprotostelium fungivorum</name>
    <dbReference type="NCBI Taxonomy" id="1890364"/>
    <lineage>
        <taxon>Eukaryota</taxon>
        <taxon>Amoebozoa</taxon>
        <taxon>Evosea</taxon>
        <taxon>Variosea</taxon>
        <taxon>Cavosteliida</taxon>
        <taxon>Cavosteliaceae</taxon>
        <taxon>Planoprotostelium</taxon>
    </lineage>
</organism>
<dbReference type="EMBL" id="MDYQ01000126">
    <property type="protein sequence ID" value="PRP81406.1"/>
    <property type="molecule type" value="Genomic_DNA"/>
</dbReference>
<dbReference type="InParanoid" id="A0A2P6NBS3"/>
<name>A0A2P6NBS3_9EUKA</name>
<sequence>MSDKGAVKVLLLRERYMTKSFPLRKRSPEDKEAEGKLCEAYMKLVLELHQFGLAGAPAEHCLAQATDSPEWSVRCRWFLKEVDQGIEPVVKEDKLVFRFRTSYGGCTRVSLPKICGCERKAGRVESPNPY</sequence>
<evidence type="ECO:0000313" key="2">
    <source>
        <dbReference type="Proteomes" id="UP000241769"/>
    </source>
</evidence>
<reference evidence="1 2" key="1">
    <citation type="journal article" date="2018" name="Genome Biol. Evol.">
        <title>Multiple Roots of Fruiting Body Formation in Amoebozoa.</title>
        <authorList>
            <person name="Hillmann F."/>
            <person name="Forbes G."/>
            <person name="Novohradska S."/>
            <person name="Ferling I."/>
            <person name="Riege K."/>
            <person name="Groth M."/>
            <person name="Westermann M."/>
            <person name="Marz M."/>
            <person name="Spaller T."/>
            <person name="Winckler T."/>
            <person name="Schaap P."/>
            <person name="Glockner G."/>
        </authorList>
    </citation>
    <scope>NUCLEOTIDE SEQUENCE [LARGE SCALE GENOMIC DNA]</scope>
    <source>
        <strain evidence="1 2">Jena</strain>
    </source>
</reference>
<evidence type="ECO:0000313" key="1">
    <source>
        <dbReference type="EMBL" id="PRP81406.1"/>
    </source>
</evidence>